<dbReference type="GO" id="GO:0004650">
    <property type="term" value="F:polygalacturonase activity"/>
    <property type="evidence" value="ECO:0007669"/>
    <property type="project" value="InterPro"/>
</dbReference>
<reference evidence="1" key="1">
    <citation type="submission" date="2021-01" db="EMBL/GenBank/DDBJ databases">
        <authorList>
            <consortium name="Genoscope - CEA"/>
            <person name="William W."/>
        </authorList>
    </citation>
    <scope>NUCLEOTIDE SEQUENCE</scope>
</reference>
<sequence length="133" mass="14202">FSGVHCYNKATGFGGTGIYLKLPGLTQNRIVDSYLDYTGIVAENPVQLQVSGTFFLGDTSKAFENVDQVVIDRNSVNGMAIRSTVAKGSVDGNGTSWTVDFNPVLLFPNLISQVQCTPVAREGGGFLVHAVSR</sequence>
<protein>
    <submittedName>
        <fullName evidence="1">(rape) hypothetical protein</fullName>
    </submittedName>
</protein>
<organism evidence="1">
    <name type="scientific">Brassica napus</name>
    <name type="common">Rape</name>
    <dbReference type="NCBI Taxonomy" id="3708"/>
    <lineage>
        <taxon>Eukaryota</taxon>
        <taxon>Viridiplantae</taxon>
        <taxon>Streptophyta</taxon>
        <taxon>Embryophyta</taxon>
        <taxon>Tracheophyta</taxon>
        <taxon>Spermatophyta</taxon>
        <taxon>Magnoliopsida</taxon>
        <taxon>eudicotyledons</taxon>
        <taxon>Gunneridae</taxon>
        <taxon>Pentapetalae</taxon>
        <taxon>rosids</taxon>
        <taxon>malvids</taxon>
        <taxon>Brassicales</taxon>
        <taxon>Brassicaceae</taxon>
        <taxon>Brassiceae</taxon>
        <taxon>Brassica</taxon>
    </lineage>
</organism>
<gene>
    <name evidence="1" type="ORF">DARMORV10_C07P50710.1</name>
</gene>
<dbReference type="PANTHER" id="PTHR33928">
    <property type="entry name" value="POLYGALACTURONASE QRT3"/>
    <property type="match status" value="1"/>
</dbReference>
<dbReference type="Proteomes" id="UP001295469">
    <property type="component" value="Chromosome C07"/>
</dbReference>
<dbReference type="InterPro" id="IPR039279">
    <property type="entry name" value="QRT3-like"/>
</dbReference>
<proteinExistence type="predicted"/>
<evidence type="ECO:0000313" key="1">
    <source>
        <dbReference type="EMBL" id="CAF2025753.1"/>
    </source>
</evidence>
<dbReference type="EMBL" id="HG994371">
    <property type="protein sequence ID" value="CAF2025753.1"/>
    <property type="molecule type" value="Genomic_DNA"/>
</dbReference>
<name>A0A816MZE7_BRANA</name>
<dbReference type="AlphaFoldDB" id="A0A816MZE7"/>
<accession>A0A816MZE7</accession>
<feature type="non-terminal residue" evidence="1">
    <location>
        <position position="133"/>
    </location>
</feature>
<dbReference type="PANTHER" id="PTHR33928:SF7">
    <property type="entry name" value="POLYGALACTURONASE QRT3"/>
    <property type="match status" value="1"/>
</dbReference>